<gene>
    <name evidence="1" type="ORF">H9723_09890</name>
</gene>
<name>A0A9D2G9E9_9FIRM</name>
<protein>
    <submittedName>
        <fullName evidence="1">Cobyrinic acid a,c-diamide synthase</fullName>
    </submittedName>
</protein>
<reference evidence="1" key="2">
    <citation type="submission" date="2021-04" db="EMBL/GenBank/DDBJ databases">
        <authorList>
            <person name="Gilroy R."/>
        </authorList>
    </citation>
    <scope>NUCLEOTIDE SEQUENCE</scope>
    <source>
        <strain evidence="1">CHK196-3914</strain>
    </source>
</reference>
<sequence>HEFHYWDSTDSGTDCMAVKPDGRRKWECIHMEENLFAGYPHLYLPSMRAFVERFVGRCASWRKKRI</sequence>
<reference evidence="1" key="1">
    <citation type="journal article" date="2021" name="PeerJ">
        <title>Extensive microbial diversity within the chicken gut microbiome revealed by metagenomics and culture.</title>
        <authorList>
            <person name="Gilroy R."/>
            <person name="Ravi A."/>
            <person name="Getino M."/>
            <person name="Pursley I."/>
            <person name="Horton D.L."/>
            <person name="Alikhan N.F."/>
            <person name="Baker D."/>
            <person name="Gharbi K."/>
            <person name="Hall N."/>
            <person name="Watson M."/>
            <person name="Adriaenssens E.M."/>
            <person name="Foster-Nyarko E."/>
            <person name="Jarju S."/>
            <person name="Secka A."/>
            <person name="Antonio M."/>
            <person name="Oren A."/>
            <person name="Chaudhuri R.R."/>
            <person name="La Ragione R."/>
            <person name="Hildebrand F."/>
            <person name="Pallen M.J."/>
        </authorList>
    </citation>
    <scope>NUCLEOTIDE SEQUENCE</scope>
    <source>
        <strain evidence="1">CHK196-3914</strain>
    </source>
</reference>
<organism evidence="1 2">
    <name type="scientific">Candidatus Mediterraneibacter stercoravium</name>
    <dbReference type="NCBI Taxonomy" id="2838685"/>
    <lineage>
        <taxon>Bacteria</taxon>
        <taxon>Bacillati</taxon>
        <taxon>Bacillota</taxon>
        <taxon>Clostridia</taxon>
        <taxon>Lachnospirales</taxon>
        <taxon>Lachnospiraceae</taxon>
        <taxon>Mediterraneibacter</taxon>
    </lineage>
</organism>
<comment type="caution">
    <text evidence="1">The sequence shown here is derived from an EMBL/GenBank/DDBJ whole genome shotgun (WGS) entry which is preliminary data.</text>
</comment>
<dbReference type="EMBL" id="DXAY01000233">
    <property type="protein sequence ID" value="HIZ75529.1"/>
    <property type="molecule type" value="Genomic_DNA"/>
</dbReference>
<accession>A0A9D2G9E9</accession>
<feature type="non-terminal residue" evidence="1">
    <location>
        <position position="1"/>
    </location>
</feature>
<dbReference type="AlphaFoldDB" id="A0A9D2G9E9"/>
<evidence type="ECO:0000313" key="2">
    <source>
        <dbReference type="Proteomes" id="UP000824116"/>
    </source>
</evidence>
<dbReference type="Proteomes" id="UP000824116">
    <property type="component" value="Unassembled WGS sequence"/>
</dbReference>
<proteinExistence type="predicted"/>
<evidence type="ECO:0000313" key="1">
    <source>
        <dbReference type="EMBL" id="HIZ75529.1"/>
    </source>
</evidence>